<keyword evidence="1" id="KW-1133">Transmembrane helix</keyword>
<keyword evidence="1" id="KW-0812">Transmembrane</keyword>
<dbReference type="Proteomes" id="UP001165413">
    <property type="component" value="Unassembled WGS sequence"/>
</dbReference>
<protein>
    <submittedName>
        <fullName evidence="2">DUF3429 domain-containing protein</fullName>
    </submittedName>
</protein>
<dbReference type="PANTHER" id="PTHR15887">
    <property type="entry name" value="TRANSMEMBRANE PROTEIN 69"/>
    <property type="match status" value="1"/>
</dbReference>
<evidence type="ECO:0000313" key="2">
    <source>
        <dbReference type="EMBL" id="MCP3428802.1"/>
    </source>
</evidence>
<evidence type="ECO:0000313" key="3">
    <source>
        <dbReference type="Proteomes" id="UP001165413"/>
    </source>
</evidence>
<dbReference type="AlphaFoldDB" id="A0AA41WYE6"/>
<feature type="transmembrane region" description="Helical" evidence="1">
    <location>
        <begin position="12"/>
        <end position="33"/>
    </location>
</feature>
<dbReference type="InterPro" id="IPR021836">
    <property type="entry name" value="DUF3429"/>
</dbReference>
<evidence type="ECO:0000256" key="1">
    <source>
        <dbReference type="SAM" id="Phobius"/>
    </source>
</evidence>
<comment type="caution">
    <text evidence="2">The sequence shown here is derived from an EMBL/GenBank/DDBJ whole genome shotgun (WGS) entry which is preliminary data.</text>
</comment>
<keyword evidence="1" id="KW-0472">Membrane</keyword>
<accession>A0AA41WYE6</accession>
<feature type="transmembrane region" description="Helical" evidence="1">
    <location>
        <begin position="45"/>
        <end position="63"/>
    </location>
</feature>
<reference evidence="2" key="1">
    <citation type="submission" date="2022-07" db="EMBL/GenBank/DDBJ databases">
        <title>Characterization of the Novel Bacterium Alteromonas immobilis LMIT006 and Alteromonas gregis LMIT007.</title>
        <authorList>
            <person name="Lin X."/>
        </authorList>
    </citation>
    <scope>NUCLEOTIDE SEQUENCE</scope>
    <source>
        <strain evidence="2">LMIT007</strain>
    </source>
</reference>
<keyword evidence="3" id="KW-1185">Reference proteome</keyword>
<proteinExistence type="predicted"/>
<sequence>MTQSSSNALPKEAWYLGCAGLIPFISLPLSVVLDLLSYSLAAHYFTLYSAIILSFLGGVLWFSSLIEKNTQHMIYVAMLPSIMAWLALILLPISFSIPILSVCFVGLIFYEQKFLLMPESLVEEYTRLRWFLTIVVTGAHFIMTLVD</sequence>
<dbReference type="PANTHER" id="PTHR15887:SF1">
    <property type="entry name" value="TRANSMEMBRANE PROTEIN 69"/>
    <property type="match status" value="1"/>
</dbReference>
<dbReference type="RefSeq" id="WP_254100430.1">
    <property type="nucleotide sequence ID" value="NZ_JANATA010000011.1"/>
</dbReference>
<feature type="transmembrane region" description="Helical" evidence="1">
    <location>
        <begin position="130"/>
        <end position="146"/>
    </location>
</feature>
<feature type="transmembrane region" description="Helical" evidence="1">
    <location>
        <begin position="84"/>
        <end position="110"/>
    </location>
</feature>
<organism evidence="2 3">
    <name type="scientific">Opacimonas viscosa</name>
    <dbReference type="NCBI Taxonomy" id="2961944"/>
    <lineage>
        <taxon>Bacteria</taxon>
        <taxon>Pseudomonadati</taxon>
        <taxon>Pseudomonadota</taxon>
        <taxon>Gammaproteobacteria</taxon>
        <taxon>Alteromonadales</taxon>
        <taxon>Alteromonadaceae</taxon>
        <taxon>Opacimonas</taxon>
    </lineage>
</organism>
<gene>
    <name evidence="2" type="ORF">NLF92_07565</name>
</gene>
<name>A0AA41WYE6_9ALTE</name>
<dbReference type="EMBL" id="JANATA010000011">
    <property type="protein sequence ID" value="MCP3428802.1"/>
    <property type="molecule type" value="Genomic_DNA"/>
</dbReference>
<dbReference type="Pfam" id="PF11911">
    <property type="entry name" value="DUF3429"/>
    <property type="match status" value="1"/>
</dbReference>